<name>A0A1C6UZF5_9ACTN</name>
<dbReference type="PANTHER" id="PTHR33164:SF106">
    <property type="entry name" value="TRANSCRIPTIONAL REGULATORY PROTEIN"/>
    <property type="match status" value="1"/>
</dbReference>
<organism evidence="3 4">
    <name type="scientific">Micromonospora yangpuensis</name>
    <dbReference type="NCBI Taxonomy" id="683228"/>
    <lineage>
        <taxon>Bacteria</taxon>
        <taxon>Bacillati</taxon>
        <taxon>Actinomycetota</taxon>
        <taxon>Actinomycetes</taxon>
        <taxon>Micromonosporales</taxon>
        <taxon>Micromonosporaceae</taxon>
        <taxon>Micromonospora</taxon>
    </lineage>
</organism>
<dbReference type="GO" id="GO:0003700">
    <property type="term" value="F:DNA-binding transcription factor activity"/>
    <property type="evidence" value="ECO:0007669"/>
    <property type="project" value="InterPro"/>
</dbReference>
<reference evidence="4" key="1">
    <citation type="submission" date="2016-06" db="EMBL/GenBank/DDBJ databases">
        <authorList>
            <person name="Varghese N."/>
            <person name="Submissions Spin"/>
        </authorList>
    </citation>
    <scope>NUCLEOTIDE SEQUENCE [LARGE SCALE GENOMIC DNA]</scope>
    <source>
        <strain evidence="4">DSM 45577</strain>
    </source>
</reference>
<keyword evidence="3" id="KW-0238">DNA-binding</keyword>
<dbReference type="PANTHER" id="PTHR33164">
    <property type="entry name" value="TRANSCRIPTIONAL REGULATOR, MARR FAMILY"/>
    <property type="match status" value="1"/>
</dbReference>
<feature type="domain" description="HTH marR-type" evidence="2">
    <location>
        <begin position="14"/>
        <end position="154"/>
    </location>
</feature>
<dbReference type="EMBL" id="FMIA01000002">
    <property type="protein sequence ID" value="SCL59200.1"/>
    <property type="molecule type" value="Genomic_DNA"/>
</dbReference>
<evidence type="ECO:0000313" key="4">
    <source>
        <dbReference type="Proteomes" id="UP000198937"/>
    </source>
</evidence>
<dbReference type="InterPro" id="IPR000835">
    <property type="entry name" value="HTH_MarR-typ"/>
</dbReference>
<dbReference type="InterPro" id="IPR036390">
    <property type="entry name" value="WH_DNA-bd_sf"/>
</dbReference>
<dbReference type="InterPro" id="IPR039422">
    <property type="entry name" value="MarR/SlyA-like"/>
</dbReference>
<dbReference type="SUPFAM" id="SSF46785">
    <property type="entry name" value="Winged helix' DNA-binding domain"/>
    <property type="match status" value="1"/>
</dbReference>
<dbReference type="GO" id="GO:0003677">
    <property type="term" value="F:DNA binding"/>
    <property type="evidence" value="ECO:0007669"/>
    <property type="project" value="UniProtKB-KW"/>
</dbReference>
<dbReference type="InterPro" id="IPR036388">
    <property type="entry name" value="WH-like_DNA-bd_sf"/>
</dbReference>
<dbReference type="Proteomes" id="UP000198937">
    <property type="component" value="Unassembled WGS sequence"/>
</dbReference>
<feature type="compositionally biased region" description="Basic and acidic residues" evidence="1">
    <location>
        <begin position="193"/>
        <end position="208"/>
    </location>
</feature>
<keyword evidence="4" id="KW-1185">Reference proteome</keyword>
<dbReference type="STRING" id="683228.GA0070617_4031"/>
<accession>A0A1C6UZF5</accession>
<proteinExistence type="predicted"/>
<dbReference type="AlphaFoldDB" id="A0A1C6UZF5"/>
<feature type="region of interest" description="Disordered" evidence="1">
    <location>
        <begin position="160"/>
        <end position="208"/>
    </location>
</feature>
<protein>
    <submittedName>
        <fullName evidence="3">DNA-binding transcriptional regulator, MarR family</fullName>
    </submittedName>
</protein>
<evidence type="ECO:0000313" key="3">
    <source>
        <dbReference type="EMBL" id="SCL59200.1"/>
    </source>
</evidence>
<dbReference type="PROSITE" id="PS50995">
    <property type="entry name" value="HTH_MARR_2"/>
    <property type="match status" value="1"/>
</dbReference>
<dbReference type="GO" id="GO:0006950">
    <property type="term" value="P:response to stress"/>
    <property type="evidence" value="ECO:0007669"/>
    <property type="project" value="TreeGrafter"/>
</dbReference>
<evidence type="ECO:0000256" key="1">
    <source>
        <dbReference type="SAM" id="MobiDB-lite"/>
    </source>
</evidence>
<dbReference type="Gene3D" id="1.10.10.10">
    <property type="entry name" value="Winged helix-like DNA-binding domain superfamily/Winged helix DNA-binding domain"/>
    <property type="match status" value="1"/>
</dbReference>
<sequence length="208" mass="21963">MAASGSRPSQGAARARLTGEAVAGLRRLLTHGQQAGAAFAQLHGLVDTDLRALIAVRDAESAADPLTPGRLADHLDLSPGSVTALLDRLERAGHLRRDRDGADRRRLLLRDAVQGTSLAEEFRRPLDTAADAAMATLSDDELVVVSRFLAAVADGLRAQRDAARRGRSGRAPSRVSEIIPAQPASGADQGAVVRERDSRGASVRKTDI</sequence>
<evidence type="ECO:0000259" key="2">
    <source>
        <dbReference type="PROSITE" id="PS50995"/>
    </source>
</evidence>
<dbReference type="PRINTS" id="PR00598">
    <property type="entry name" value="HTHMARR"/>
</dbReference>
<gene>
    <name evidence="3" type="ORF">GA0070617_4031</name>
</gene>
<dbReference type="SMART" id="SM00347">
    <property type="entry name" value="HTH_MARR"/>
    <property type="match status" value="1"/>
</dbReference>
<dbReference type="Pfam" id="PF12802">
    <property type="entry name" value="MarR_2"/>
    <property type="match status" value="1"/>
</dbReference>